<protein>
    <submittedName>
        <fullName evidence="15">Transporter</fullName>
    </submittedName>
</protein>
<evidence type="ECO:0000313" key="16">
    <source>
        <dbReference type="Proteomes" id="UP000711995"/>
    </source>
</evidence>
<feature type="transmembrane region" description="Helical" evidence="14">
    <location>
        <begin position="432"/>
        <end position="451"/>
    </location>
</feature>
<feature type="transmembrane region" description="Helical" evidence="14">
    <location>
        <begin position="365"/>
        <end position="387"/>
    </location>
</feature>
<keyword evidence="5 14" id="KW-0812">Transmembrane</keyword>
<feature type="transmembrane region" description="Helical" evidence="14">
    <location>
        <begin position="263"/>
        <end position="286"/>
    </location>
</feature>
<feature type="transmembrane region" description="Helical" evidence="14">
    <location>
        <begin position="42"/>
        <end position="64"/>
    </location>
</feature>
<keyword evidence="3" id="KW-0813">Transport</keyword>
<keyword evidence="9" id="KW-0406">Ion transport</keyword>
<proteinExistence type="inferred from homology"/>
<dbReference type="Gene3D" id="1.20.1730.10">
    <property type="entry name" value="Sodium/glucose cotransporter"/>
    <property type="match status" value="1"/>
</dbReference>
<feature type="transmembrane region" description="Helical" evidence="14">
    <location>
        <begin position="306"/>
        <end position="331"/>
    </location>
</feature>
<feature type="transmembrane region" description="Helical" evidence="14">
    <location>
        <begin position="154"/>
        <end position="174"/>
    </location>
</feature>
<keyword evidence="10 14" id="KW-0472">Membrane</keyword>
<accession>A0A968GAG0</accession>
<feature type="transmembrane region" description="Helical" evidence="14">
    <location>
        <begin position="471"/>
        <end position="493"/>
    </location>
</feature>
<dbReference type="InterPro" id="IPR001734">
    <property type="entry name" value="Na/solute_symporter"/>
</dbReference>
<dbReference type="GO" id="GO:0005886">
    <property type="term" value="C:plasma membrane"/>
    <property type="evidence" value="ECO:0007669"/>
    <property type="project" value="UniProtKB-SubCell"/>
</dbReference>
<dbReference type="Pfam" id="PF00474">
    <property type="entry name" value="SSF"/>
    <property type="match status" value="1"/>
</dbReference>
<feature type="transmembrane region" description="Helical" evidence="14">
    <location>
        <begin position="558"/>
        <end position="576"/>
    </location>
</feature>
<dbReference type="Proteomes" id="UP000711995">
    <property type="component" value="Unassembled WGS sequence"/>
</dbReference>
<dbReference type="RefSeq" id="WP_167700599.1">
    <property type="nucleotide sequence ID" value="NZ_CP118174.1"/>
</dbReference>
<keyword evidence="16" id="KW-1185">Reference proteome</keyword>
<keyword evidence="7 14" id="KW-1133">Transmembrane helix</keyword>
<evidence type="ECO:0000256" key="3">
    <source>
        <dbReference type="ARBA" id="ARBA00022448"/>
    </source>
</evidence>
<evidence type="ECO:0000256" key="11">
    <source>
        <dbReference type="ARBA" id="ARBA00023201"/>
    </source>
</evidence>
<keyword evidence="11" id="KW-0739">Sodium transport</keyword>
<evidence type="ECO:0000256" key="8">
    <source>
        <dbReference type="ARBA" id="ARBA00023053"/>
    </source>
</evidence>
<keyword evidence="8" id="KW-0915">Sodium</keyword>
<evidence type="ECO:0000256" key="4">
    <source>
        <dbReference type="ARBA" id="ARBA00022475"/>
    </source>
</evidence>
<dbReference type="GO" id="GO:0015293">
    <property type="term" value="F:symporter activity"/>
    <property type="evidence" value="ECO:0007669"/>
    <property type="project" value="UniProtKB-KW"/>
</dbReference>
<comment type="caution">
    <text evidence="15">The sequence shown here is derived from an EMBL/GenBank/DDBJ whole genome shotgun (WGS) entry which is preliminary data.</text>
</comment>
<evidence type="ECO:0000256" key="9">
    <source>
        <dbReference type="ARBA" id="ARBA00023065"/>
    </source>
</evidence>
<comment type="catalytic activity">
    <reaction evidence="12">
        <text>L-proline(in) + Na(+)(in) = L-proline(out) + Na(+)(out)</text>
        <dbReference type="Rhea" id="RHEA:28967"/>
        <dbReference type="ChEBI" id="CHEBI:29101"/>
        <dbReference type="ChEBI" id="CHEBI:60039"/>
    </reaction>
</comment>
<dbReference type="PROSITE" id="PS50283">
    <property type="entry name" value="NA_SOLUT_SYMP_3"/>
    <property type="match status" value="1"/>
</dbReference>
<dbReference type="PANTHER" id="PTHR48086">
    <property type="entry name" value="SODIUM/PROLINE SYMPORTER-RELATED"/>
    <property type="match status" value="1"/>
</dbReference>
<dbReference type="PANTHER" id="PTHR48086:SF3">
    <property type="entry name" value="SODIUM_PROLINE SYMPORTER"/>
    <property type="match status" value="1"/>
</dbReference>
<organism evidence="15 16">
    <name type="scientific">Entomospira entomophila</name>
    <dbReference type="NCBI Taxonomy" id="2719988"/>
    <lineage>
        <taxon>Bacteria</taxon>
        <taxon>Pseudomonadati</taxon>
        <taxon>Spirochaetota</taxon>
        <taxon>Spirochaetia</taxon>
        <taxon>Spirochaetales</taxon>
        <taxon>Spirochaetaceae</taxon>
        <taxon>Entomospira</taxon>
    </lineage>
</organism>
<dbReference type="GO" id="GO:0006814">
    <property type="term" value="P:sodium ion transport"/>
    <property type="evidence" value="ECO:0007669"/>
    <property type="project" value="UniProtKB-KW"/>
</dbReference>
<comment type="similarity">
    <text evidence="2 13">Belongs to the sodium:solute symporter (SSF) (TC 2.A.21) family.</text>
</comment>
<dbReference type="InterPro" id="IPR038377">
    <property type="entry name" value="Na/Glc_symporter_sf"/>
</dbReference>
<reference evidence="15 16" key="1">
    <citation type="submission" date="2020-03" db="EMBL/GenBank/DDBJ databases">
        <title>Spirochaetal bacteria isolated from arthropods constitute a novel genus Entomospira genus novum within the order Spirochaetales.</title>
        <authorList>
            <person name="Grana-Miraglia L."/>
            <person name="Sikutova S."/>
            <person name="Fingerle V."/>
            <person name="Sing A."/>
            <person name="Castillo-Ramirez S."/>
            <person name="Margos G."/>
            <person name="Rudolf I."/>
        </authorList>
    </citation>
    <scope>NUCLEOTIDE SEQUENCE [LARGE SCALE GENOMIC DNA]</scope>
    <source>
        <strain evidence="15 16">BR193</strain>
    </source>
</reference>
<comment type="subcellular location">
    <subcellularLocation>
        <location evidence="1">Cell membrane</location>
        <topology evidence="1">Multi-pass membrane protein</topology>
    </subcellularLocation>
</comment>
<evidence type="ECO:0000256" key="7">
    <source>
        <dbReference type="ARBA" id="ARBA00022989"/>
    </source>
</evidence>
<feature type="transmembrane region" description="Helical" evidence="14">
    <location>
        <begin position="70"/>
        <end position="91"/>
    </location>
</feature>
<feature type="transmembrane region" description="Helical" evidence="14">
    <location>
        <begin position="213"/>
        <end position="234"/>
    </location>
</feature>
<feature type="transmembrane region" description="Helical" evidence="14">
    <location>
        <begin position="399"/>
        <end position="420"/>
    </location>
</feature>
<feature type="transmembrane region" description="Helical" evidence="14">
    <location>
        <begin position="128"/>
        <end position="148"/>
    </location>
</feature>
<evidence type="ECO:0000256" key="1">
    <source>
        <dbReference type="ARBA" id="ARBA00004651"/>
    </source>
</evidence>
<feature type="transmembrane region" description="Helical" evidence="14">
    <location>
        <begin position="181"/>
        <end position="201"/>
    </location>
</feature>
<dbReference type="AlphaFoldDB" id="A0A968GAG0"/>
<feature type="transmembrane region" description="Helical" evidence="14">
    <location>
        <begin position="6"/>
        <end position="22"/>
    </location>
</feature>
<evidence type="ECO:0000313" key="15">
    <source>
        <dbReference type="EMBL" id="NIZ41016.1"/>
    </source>
</evidence>
<evidence type="ECO:0000256" key="10">
    <source>
        <dbReference type="ARBA" id="ARBA00023136"/>
    </source>
</evidence>
<evidence type="ECO:0000256" key="12">
    <source>
        <dbReference type="ARBA" id="ARBA00033708"/>
    </source>
</evidence>
<evidence type="ECO:0000256" key="2">
    <source>
        <dbReference type="ARBA" id="ARBA00006434"/>
    </source>
</evidence>
<feature type="transmembrane region" description="Helical" evidence="14">
    <location>
        <begin position="535"/>
        <end position="552"/>
    </location>
</feature>
<evidence type="ECO:0000256" key="6">
    <source>
        <dbReference type="ARBA" id="ARBA00022847"/>
    </source>
</evidence>
<evidence type="ECO:0000256" key="14">
    <source>
        <dbReference type="SAM" id="Phobius"/>
    </source>
</evidence>
<gene>
    <name evidence="15" type="ORF">HCT14_05810</name>
</gene>
<evidence type="ECO:0000256" key="5">
    <source>
        <dbReference type="ARBA" id="ARBA00022692"/>
    </source>
</evidence>
<keyword evidence="4" id="KW-1003">Cell membrane</keyword>
<dbReference type="EMBL" id="JAATLJ010000001">
    <property type="protein sequence ID" value="NIZ41016.1"/>
    <property type="molecule type" value="Genomic_DNA"/>
</dbReference>
<dbReference type="InterPro" id="IPR050277">
    <property type="entry name" value="Sodium:Solute_Symporter"/>
</dbReference>
<keyword evidence="6" id="KW-0769">Symport</keyword>
<evidence type="ECO:0000256" key="13">
    <source>
        <dbReference type="RuleBase" id="RU362091"/>
    </source>
</evidence>
<sequence length="589" mass="65131">MNLDLVIVITYLVVTLLIGFLFQKLGQKNISSFFRGGGGMMWWMVGTTVFMTQFSAVTFTANAAKAYSDGVTILAVFLGNAFGFLVAYFFFAAKYRQANVDTGGEIVRARYGKFGEQFFMWSNIPNSLVSTGLWLNGLAIFIAAILGWEISTVIWVVGLSVTAISVMSGTWGIVASDFIQGLIVVLVSLFMAVVALVKIGGVGNMVEQFPTNFLLGNGMNYGVIVLGSFLFYIIRQIQTNNTMFSAYRFLNARDTANAKKGALLAMSLMLLGMCIWFIPAWVSAIIYPDAPEVFASTLGSRSKEAIYVVFAQRAMPLGTTGLLAAALFAATMSSMDSAINRDAGILIKSFYLPVIRKGKASHSELMRMSIIMSIIMGLLTIGVSLFYNQLRGLSLFDLSMQVATLIQTPIMVPLVFGMLIRKTPDWSGWATSLVGLFLSYLLLPNHILHINQVVGWFNLELTSRELADLNIIWNVVVHLFLTGGFFVATKLFYKEPVGERKRELEEFYHNIDTPVIKATTDQEQLDLDRQQRGKMGVLVMITGGLISLLLFVPNPMWVRFVFAMTGLLLVLFGYWMRGGFSQNKNGGNK</sequence>
<name>A0A968GAG0_9SPIO</name>